<feature type="domain" description="DUF7613" evidence="3">
    <location>
        <begin position="518"/>
        <end position="674"/>
    </location>
</feature>
<accession>A0A8H7WAI4</accession>
<name>A0A8H7WAI4_9HELO</name>
<dbReference type="EMBL" id="JAFJYH010000135">
    <property type="protein sequence ID" value="KAG4418184.1"/>
    <property type="molecule type" value="Genomic_DNA"/>
</dbReference>
<proteinExistence type="predicted"/>
<reference evidence="5" key="1">
    <citation type="submission" date="2021-02" db="EMBL/GenBank/DDBJ databases">
        <title>Genome sequence Cadophora malorum strain M34.</title>
        <authorList>
            <person name="Stefanovic E."/>
            <person name="Vu D."/>
            <person name="Scully C."/>
            <person name="Dijksterhuis J."/>
            <person name="Roader J."/>
            <person name="Houbraken J."/>
        </authorList>
    </citation>
    <scope>NUCLEOTIDE SEQUENCE</scope>
    <source>
        <strain evidence="5">M34</strain>
    </source>
</reference>
<feature type="domain" description="DUF7612" evidence="2">
    <location>
        <begin position="383"/>
        <end position="513"/>
    </location>
</feature>
<dbReference type="InterPro" id="IPR056032">
    <property type="entry name" value="DUF7613"/>
</dbReference>
<dbReference type="InterPro" id="IPR056033">
    <property type="entry name" value="DUF7614"/>
</dbReference>
<dbReference type="Proteomes" id="UP000664132">
    <property type="component" value="Unassembled WGS sequence"/>
</dbReference>
<protein>
    <submittedName>
        <fullName evidence="5">Uncharacterized protein</fullName>
    </submittedName>
</protein>
<dbReference type="Pfam" id="PF24587">
    <property type="entry name" value="DUF7612"/>
    <property type="match status" value="1"/>
</dbReference>
<evidence type="ECO:0000259" key="4">
    <source>
        <dbReference type="Pfam" id="PF24589"/>
    </source>
</evidence>
<evidence type="ECO:0000313" key="5">
    <source>
        <dbReference type="EMBL" id="KAG4418184.1"/>
    </source>
</evidence>
<keyword evidence="6" id="KW-1185">Reference proteome</keyword>
<feature type="domain" description="DUF7611" evidence="1">
    <location>
        <begin position="227"/>
        <end position="373"/>
    </location>
</feature>
<evidence type="ECO:0000259" key="3">
    <source>
        <dbReference type="Pfam" id="PF24588"/>
    </source>
</evidence>
<comment type="caution">
    <text evidence="5">The sequence shown here is derived from an EMBL/GenBank/DDBJ whole genome shotgun (WGS) entry which is preliminary data.</text>
</comment>
<gene>
    <name evidence="5" type="ORF">IFR04_008705</name>
</gene>
<evidence type="ECO:0000259" key="1">
    <source>
        <dbReference type="Pfam" id="PF24586"/>
    </source>
</evidence>
<evidence type="ECO:0000259" key="2">
    <source>
        <dbReference type="Pfam" id="PF24587"/>
    </source>
</evidence>
<dbReference type="Pfam" id="PF24589">
    <property type="entry name" value="DUF7614"/>
    <property type="match status" value="1"/>
</dbReference>
<sequence length="816" mass="91189">MDLTTSRFSGSSGGAGLNEYQQTQLSCSIPISPPYSISDVSACPTPEPSPVSSPVTSKSTISIKWLSHQTSIILDDHSIKDFTHHSQHLFKVFELSASRTNPLSNLSLLEIVRLSIWWFLLGNMKLDQLIREGSSFPFAKEDNNMLLQQGLVEIAKALWVLQTGIAVREVYPSAEEKLLLALLSARLTTLSRIRQTIWTLSRHGFLAHLASDHNLLPSSDISICIDYPSVGLDINVLLAGSESSITRAYDCSALSDAFLLGDTEDTFHYSSIAIGVFLFNEGSNSQQIRYPCLMSIVRGLDERNITIVVSSQNGLLDFSITPDSTRKPNWSDVTWLFFINSLEVKLPTGFRLQLRFSPWDFRTIKRMYDHCCLTLDTFQPVEGEEIVCFETIVKSTDYQISRQSRSQHFPTGSTPGCALRLFEKSVVRPAATGPKTIHTGYRLVLMTPPTCKKLSIVVHETVPERAIQFELLRGEDDNPALSLKIDDNDPNAALVFVFSEPEHRSQLLAHIAGSYIKNNETIVAQAPLSSFTWTTDLRPSSPTTTPDPLHWHTVLVISGKRSNCDKLHSSNTNLPSPESLRIVLDSSKGRITDRLNISIGELLIRRNVIASGHELKIWRQPQEDLTVSLSDIPVPSDIPEQMNTTLKLMQELPSVRTYRFTNLEDLHNFQAAVTGFNVLFDCTPTSFTISRRRMMVPINKEWSSPHTRVQILQRGKQIQLAAFFEGFSKGECMNFALKGTDVFEKSTKGGMTVVRIVDAKFALPGGGKRDDRDERGFVCLDLLEYPAEHNDIYVGFASDNDYERFAGALPAPVRSK</sequence>
<dbReference type="AlphaFoldDB" id="A0A8H7WAI4"/>
<dbReference type="InterPro" id="IPR056031">
    <property type="entry name" value="DUF7612"/>
</dbReference>
<feature type="domain" description="DUF7614" evidence="4">
    <location>
        <begin position="680"/>
        <end position="810"/>
    </location>
</feature>
<dbReference type="Pfam" id="PF24586">
    <property type="entry name" value="DUF7611"/>
    <property type="match status" value="1"/>
</dbReference>
<dbReference type="Pfam" id="PF24588">
    <property type="entry name" value="DUF7613"/>
    <property type="match status" value="1"/>
</dbReference>
<evidence type="ECO:0000313" key="6">
    <source>
        <dbReference type="Proteomes" id="UP000664132"/>
    </source>
</evidence>
<dbReference type="OrthoDB" id="4356615at2759"/>
<dbReference type="InterPro" id="IPR056030">
    <property type="entry name" value="DUF7611"/>
</dbReference>
<organism evidence="5 6">
    <name type="scientific">Cadophora malorum</name>
    <dbReference type="NCBI Taxonomy" id="108018"/>
    <lineage>
        <taxon>Eukaryota</taxon>
        <taxon>Fungi</taxon>
        <taxon>Dikarya</taxon>
        <taxon>Ascomycota</taxon>
        <taxon>Pezizomycotina</taxon>
        <taxon>Leotiomycetes</taxon>
        <taxon>Helotiales</taxon>
        <taxon>Ploettnerulaceae</taxon>
        <taxon>Cadophora</taxon>
    </lineage>
</organism>